<feature type="compositionally biased region" description="Polar residues" evidence="4">
    <location>
        <begin position="1196"/>
        <end position="1210"/>
    </location>
</feature>
<evidence type="ECO:0000313" key="8">
    <source>
        <dbReference type="WBParaSite" id="PSAMB.scaffold7636size7335.g30334.t1"/>
    </source>
</evidence>
<feature type="region of interest" description="Disordered" evidence="4">
    <location>
        <begin position="420"/>
        <end position="444"/>
    </location>
</feature>
<keyword evidence="3" id="KW-0106">Calcium</keyword>
<feature type="domain" description="EF-hand" evidence="6">
    <location>
        <begin position="825"/>
        <end position="860"/>
    </location>
</feature>
<name>A0A914XE11_9BILA</name>
<feature type="compositionally biased region" description="Polar residues" evidence="4">
    <location>
        <begin position="263"/>
        <end position="280"/>
    </location>
</feature>
<evidence type="ECO:0000256" key="1">
    <source>
        <dbReference type="ARBA" id="ARBA00022723"/>
    </source>
</evidence>
<evidence type="ECO:0000256" key="3">
    <source>
        <dbReference type="ARBA" id="ARBA00022837"/>
    </source>
</evidence>
<evidence type="ECO:0000259" key="6">
    <source>
        <dbReference type="PROSITE" id="PS50222"/>
    </source>
</evidence>
<feature type="compositionally biased region" description="Low complexity" evidence="4">
    <location>
        <begin position="332"/>
        <end position="361"/>
    </location>
</feature>
<feature type="chain" id="PRO_5037389100" evidence="5">
    <location>
        <begin position="18"/>
        <end position="1217"/>
    </location>
</feature>
<keyword evidence="5" id="KW-0732">Signal</keyword>
<dbReference type="PROSITE" id="PS50222">
    <property type="entry name" value="EF_HAND_2"/>
    <property type="match status" value="2"/>
</dbReference>
<feature type="compositionally biased region" description="Low complexity" evidence="4">
    <location>
        <begin position="87"/>
        <end position="103"/>
    </location>
</feature>
<feature type="region of interest" description="Disordered" evidence="4">
    <location>
        <begin position="871"/>
        <end position="890"/>
    </location>
</feature>
<protein>
    <submittedName>
        <fullName evidence="8">EF-hand domain-containing protein</fullName>
    </submittedName>
</protein>
<dbReference type="Pfam" id="PF13202">
    <property type="entry name" value="EF-hand_5"/>
    <property type="match status" value="2"/>
</dbReference>
<dbReference type="GO" id="GO:0005509">
    <property type="term" value="F:calcium ion binding"/>
    <property type="evidence" value="ECO:0007669"/>
    <property type="project" value="InterPro"/>
</dbReference>
<feature type="compositionally biased region" description="Polar residues" evidence="4">
    <location>
        <begin position="1106"/>
        <end position="1119"/>
    </location>
</feature>
<evidence type="ECO:0000256" key="5">
    <source>
        <dbReference type="SAM" id="SignalP"/>
    </source>
</evidence>
<feature type="region of interest" description="Disordered" evidence="4">
    <location>
        <begin position="1013"/>
        <end position="1056"/>
    </location>
</feature>
<feature type="region of interest" description="Disordered" evidence="4">
    <location>
        <begin position="922"/>
        <end position="951"/>
    </location>
</feature>
<feature type="region of interest" description="Disordered" evidence="4">
    <location>
        <begin position="170"/>
        <end position="247"/>
    </location>
</feature>
<feature type="signal peptide" evidence="5">
    <location>
        <begin position="1"/>
        <end position="17"/>
    </location>
</feature>
<dbReference type="InterPro" id="IPR011992">
    <property type="entry name" value="EF-hand-dom_pair"/>
</dbReference>
<evidence type="ECO:0000256" key="4">
    <source>
        <dbReference type="SAM" id="MobiDB-lite"/>
    </source>
</evidence>
<dbReference type="Proteomes" id="UP000887566">
    <property type="component" value="Unplaced"/>
</dbReference>
<dbReference type="PROSITE" id="PS00018">
    <property type="entry name" value="EF_HAND_1"/>
    <property type="match status" value="4"/>
</dbReference>
<feature type="compositionally biased region" description="Polar residues" evidence="4">
    <location>
        <begin position="175"/>
        <end position="216"/>
    </location>
</feature>
<feature type="compositionally biased region" description="Polar residues" evidence="4">
    <location>
        <begin position="58"/>
        <end position="77"/>
    </location>
</feature>
<feature type="compositionally biased region" description="Low complexity" evidence="4">
    <location>
        <begin position="922"/>
        <end position="932"/>
    </location>
</feature>
<feature type="compositionally biased region" description="Low complexity" evidence="4">
    <location>
        <begin position="289"/>
        <end position="304"/>
    </location>
</feature>
<evidence type="ECO:0000313" key="7">
    <source>
        <dbReference type="Proteomes" id="UP000887566"/>
    </source>
</evidence>
<feature type="region of interest" description="Disordered" evidence="4">
    <location>
        <begin position="28"/>
        <end position="137"/>
    </location>
</feature>
<dbReference type="InterPro" id="IPR018247">
    <property type="entry name" value="EF_Hand_1_Ca_BS"/>
</dbReference>
<dbReference type="WBParaSite" id="PSAMB.scaffold7636size7335.g30334.t1">
    <property type="protein sequence ID" value="PSAMB.scaffold7636size7335.g30334.t1"/>
    <property type="gene ID" value="PSAMB.scaffold7636size7335.g30334"/>
</dbReference>
<feature type="compositionally biased region" description="Polar residues" evidence="4">
    <location>
        <begin position="1017"/>
        <end position="1050"/>
    </location>
</feature>
<feature type="region of interest" description="Disordered" evidence="4">
    <location>
        <begin position="260"/>
        <end position="361"/>
    </location>
</feature>
<keyword evidence="7" id="KW-1185">Reference proteome</keyword>
<reference evidence="8" key="1">
    <citation type="submission" date="2022-11" db="UniProtKB">
        <authorList>
            <consortium name="WormBaseParasite"/>
        </authorList>
    </citation>
    <scope>IDENTIFICATION</scope>
</reference>
<dbReference type="InterPro" id="IPR002048">
    <property type="entry name" value="EF_hand_dom"/>
</dbReference>
<dbReference type="AlphaFoldDB" id="A0A914XE11"/>
<accession>A0A914XE11</accession>
<dbReference type="PANTHER" id="PTHR10827">
    <property type="entry name" value="RETICULOCALBIN"/>
    <property type="match status" value="1"/>
</dbReference>
<dbReference type="Gene3D" id="1.10.238.10">
    <property type="entry name" value="EF-hand"/>
    <property type="match status" value="5"/>
</dbReference>
<dbReference type="PANTHER" id="PTHR10827:SF98">
    <property type="entry name" value="45 KDA CALCIUM-BINDING PROTEIN"/>
    <property type="match status" value="1"/>
</dbReference>
<feature type="compositionally biased region" description="Low complexity" evidence="4">
    <location>
        <begin position="114"/>
        <end position="136"/>
    </location>
</feature>
<feature type="compositionally biased region" description="Polar residues" evidence="4">
    <location>
        <begin position="38"/>
        <end position="48"/>
    </location>
</feature>
<dbReference type="SUPFAM" id="SSF47473">
    <property type="entry name" value="EF-hand"/>
    <property type="match status" value="3"/>
</dbReference>
<feature type="region of interest" description="Disordered" evidence="4">
    <location>
        <begin position="1068"/>
        <end position="1217"/>
    </location>
</feature>
<keyword evidence="1" id="KW-0479">Metal-binding</keyword>
<feature type="compositionally biased region" description="Polar residues" evidence="4">
    <location>
        <begin position="227"/>
        <end position="244"/>
    </location>
</feature>
<keyword evidence="2" id="KW-0677">Repeat</keyword>
<sequence>MIRVLVGAAALLAIAYCAPTQSPLIPSNRVGPAGNAPIEQSSSNQTAVESAPLDSPAPLTNQSTEAKSAESVETATSAIDAPEEGQTADSESASETSNSTTTAPTVDVNVPEVAASADATSGATTAAAPEGTTTGALNETASATGDVLPQAIPAVAAAAPLIEANNETAPVDSVEATTEAVSASQAANTTIGTSDSQAQDAESTETAVTGESTTAAQEIPAEDPEVGTNSAPDAPTKTNSSSGPISEDAVTISTQPAIVGSEIGNSPSVDAPASNGNATDDSIVPPSVASTSTSTASFASANETAETDSSIAVPVPVSQEGSSPNEAAPSDSETTTQRSEGETSSTSEGTTTTVEGSTTEEAAPFVTEAASAEETEALQGGVPAGAPILAPVPADPINAAAVPFNRVNVAQAAAAPISPVSDQAGEGAAGTNVEAPQEEAGVTEAPVVDSKIDVDGNGRLSEEETQAAAFAHHGLPTKVVTELFAKADTNGDKELDGTEFALLKPLVIAEAEKSAAQLLPLIDEDRSGSISLLEAQKASFEHHDVGADDVERMFLKTDQNVDGELNAVELSKFRRRLRGTTIRVAQKELQVADTDGSGKLNVSETQAHVFKRDGLGLEAVAKMFPSADNDGDGELDAPEYVSIRRLVRAKNVAKSKAQIATADKDGNGKLNLKEAQDVIFEEYGISGNVIEPFFTDDDVDGDGLLDATEFSSTRTTVRRLAIENAARNLATFDSNGDGQIGQTEALAASMEQYGIDPALSAALFEPVDHDKNSELDATEFAEFLSLARIKSTLLVEERINNVDTNGDGSVSLEEAMKEALNTHKVASDAAEGLFEKVDHDGDKKLTPVELVAFRRQIGKLQSPVELAAETVKADPSAEQAPKVEESEASVVTEATTAAPVGGAIVPVRASAFDAAAPNPAAAAQLDSASESSTSPPVAPPAQSPDLAQAKTDEATAVIDQAEENAEAVAGPPETTATTGATSAAITPAVPAEPEANAAPVPPAEVVAEVDPAATAATSQPEVGSAVPSSQGTVADSAQANAENGTISEPTSVEAGNVSVPVATAEISTEAPVVGEAATSTESVPVAAEQNVTATAGEQGETVAPAESSQQNAQTESTEGPASKSPAEGALPIQPVDVRRADPRPRQPIAGQRSNARNGGFGGGRPEEPLNEAQAATDEEGGPVRDGLSSPDAAKEQPSNAEQIPQESAASKSDAEAP</sequence>
<evidence type="ECO:0000256" key="2">
    <source>
        <dbReference type="ARBA" id="ARBA00022737"/>
    </source>
</evidence>
<proteinExistence type="predicted"/>
<organism evidence="7 8">
    <name type="scientific">Plectus sambesii</name>
    <dbReference type="NCBI Taxonomy" id="2011161"/>
    <lineage>
        <taxon>Eukaryota</taxon>
        <taxon>Metazoa</taxon>
        <taxon>Ecdysozoa</taxon>
        <taxon>Nematoda</taxon>
        <taxon>Chromadorea</taxon>
        <taxon>Plectida</taxon>
        <taxon>Plectina</taxon>
        <taxon>Plectoidea</taxon>
        <taxon>Plectidae</taxon>
        <taxon>Plectus</taxon>
    </lineage>
</organism>
<feature type="domain" description="EF-hand" evidence="6">
    <location>
        <begin position="615"/>
        <end position="650"/>
    </location>
</feature>
<dbReference type="SMART" id="SM00054">
    <property type="entry name" value="EFh"/>
    <property type="match status" value="9"/>
</dbReference>